<dbReference type="OrthoDB" id="6267031at2"/>
<accession>A3D231</accession>
<evidence type="ECO:0000313" key="1">
    <source>
        <dbReference type="EMBL" id="ABN60794.1"/>
    </source>
</evidence>
<reference evidence="1 2" key="1">
    <citation type="submission" date="2007-02" db="EMBL/GenBank/DDBJ databases">
        <title>Complete sequence of chromosome of Shewanella baltica OS155.</title>
        <authorList>
            <consortium name="US DOE Joint Genome Institute"/>
            <person name="Copeland A."/>
            <person name="Lucas S."/>
            <person name="Lapidus A."/>
            <person name="Barry K."/>
            <person name="Detter J.C."/>
            <person name="Glavina del Rio T."/>
            <person name="Hammon N."/>
            <person name="Israni S."/>
            <person name="Dalin E."/>
            <person name="Tice H."/>
            <person name="Pitluck S."/>
            <person name="Sims D.R."/>
            <person name="Brettin T."/>
            <person name="Bruce D."/>
            <person name="Han C."/>
            <person name="Tapia R."/>
            <person name="Brainard J."/>
            <person name="Schmutz J."/>
            <person name="Larimer F."/>
            <person name="Land M."/>
            <person name="Hauser L."/>
            <person name="Kyrpides N."/>
            <person name="Mikhailova N."/>
            <person name="Brettar I."/>
            <person name="Klappenbach J."/>
            <person name="Konstantinidis K."/>
            <person name="Rodrigues J."/>
            <person name="Tiedje J."/>
            <person name="Richardson P."/>
        </authorList>
    </citation>
    <scope>NUCLEOTIDE SEQUENCE [LARGE SCALE GENOMIC DNA]</scope>
    <source>
        <strain evidence="2">OS155 / ATCC BAA-1091</strain>
    </source>
</reference>
<proteinExistence type="predicted"/>
<dbReference type="KEGG" id="sbl:Sbal_1276"/>
<keyword evidence="2" id="KW-1185">Reference proteome</keyword>
<dbReference type="EMBL" id="CP000563">
    <property type="protein sequence ID" value="ABN60794.1"/>
    <property type="molecule type" value="Genomic_DNA"/>
</dbReference>
<dbReference type="STRING" id="325240.Sbal_1276"/>
<dbReference type="HOGENOM" id="CLU_180833_0_0_6"/>
<organism evidence="1 2">
    <name type="scientific">Shewanella baltica (strain OS155 / ATCC BAA-1091)</name>
    <dbReference type="NCBI Taxonomy" id="325240"/>
    <lineage>
        <taxon>Bacteria</taxon>
        <taxon>Pseudomonadati</taxon>
        <taxon>Pseudomonadota</taxon>
        <taxon>Gammaproteobacteria</taxon>
        <taxon>Alteromonadales</taxon>
        <taxon>Shewanellaceae</taxon>
        <taxon>Shewanella</taxon>
    </lineage>
</organism>
<name>A3D231_SHEB5</name>
<evidence type="ECO:0000313" key="2">
    <source>
        <dbReference type="Proteomes" id="UP000001557"/>
    </source>
</evidence>
<sequence>MKKAAFCHLLVHYRFAKKSLYDAVMAVRDSGHCVDNAMLIAVIKPIGALECLYWQALGNGEVNLAKGINRTIEKAKHIHGITQA</sequence>
<dbReference type="Proteomes" id="UP000001557">
    <property type="component" value="Chromosome"/>
</dbReference>
<dbReference type="RefSeq" id="WP_011846216.1">
    <property type="nucleotide sequence ID" value="NC_009052.1"/>
</dbReference>
<gene>
    <name evidence="1" type="ordered locus">Sbal_1276</name>
</gene>
<protein>
    <submittedName>
        <fullName evidence="1">Uncharacterized protein</fullName>
    </submittedName>
</protein>
<dbReference type="AlphaFoldDB" id="A3D231"/>